<accession>A0A4R8IDV8</accession>
<evidence type="ECO:0000313" key="2">
    <source>
        <dbReference type="Proteomes" id="UP000294914"/>
    </source>
</evidence>
<gene>
    <name evidence="1" type="ORF">EDC23_2802</name>
</gene>
<dbReference type="AlphaFoldDB" id="A0A4R8IDV8"/>
<dbReference type="EMBL" id="SOQX01000011">
    <property type="protein sequence ID" value="TDX97770.1"/>
    <property type="molecule type" value="Genomic_DNA"/>
</dbReference>
<evidence type="ECO:0000313" key="1">
    <source>
        <dbReference type="EMBL" id="TDX97770.1"/>
    </source>
</evidence>
<keyword evidence="2" id="KW-1185">Reference proteome</keyword>
<reference evidence="1 2" key="1">
    <citation type="submission" date="2019-03" db="EMBL/GenBank/DDBJ databases">
        <title>Genomic Encyclopedia of Type Strains, Phase IV (KMG-IV): sequencing the most valuable type-strain genomes for metagenomic binning, comparative biology and taxonomic classification.</title>
        <authorList>
            <person name="Goeker M."/>
        </authorList>
    </citation>
    <scope>NUCLEOTIDE SEQUENCE [LARGE SCALE GENOMIC DNA]</scope>
    <source>
        <strain evidence="1 2">DSM 16326</strain>
    </source>
</reference>
<proteinExistence type="predicted"/>
<comment type="caution">
    <text evidence="1">The sequence shown here is derived from an EMBL/GenBank/DDBJ whole genome shotgun (WGS) entry which is preliminary data.</text>
</comment>
<dbReference type="Proteomes" id="UP000294914">
    <property type="component" value="Unassembled WGS sequence"/>
</dbReference>
<organism evidence="1 2">
    <name type="scientific">Thiohalophilus thiocyanatoxydans</name>
    <dbReference type="NCBI Taxonomy" id="381308"/>
    <lineage>
        <taxon>Bacteria</taxon>
        <taxon>Pseudomonadati</taxon>
        <taxon>Pseudomonadota</taxon>
        <taxon>Gammaproteobacteria</taxon>
        <taxon>Thiohalomonadales</taxon>
        <taxon>Thiohalophilaceae</taxon>
        <taxon>Thiohalophilus</taxon>
    </lineage>
</organism>
<sequence length="183" mass="20366">MSISERDQQIRQTHAPLIQQTVKACLNADERERLDPMLQMAREQGWHELVRRIESILQGQRDESLLLNLDEEDRIIIESILQGLQNPETLPDSSVQADATVAAPGLAHMIHAASHGDNEALQTLGNMAEYMIQVPGDMRQLGGIINHLLQGERDPKVLCKGMGPSGEQLVLNILDELNQLSPQ</sequence>
<protein>
    <submittedName>
        <fullName evidence="1">Uncharacterized protein</fullName>
    </submittedName>
</protein>
<name>A0A4R8IDV8_9GAMM</name>
<dbReference type="OrthoDB" id="5295432at2"/>
<dbReference type="RefSeq" id="WP_134085374.1">
    <property type="nucleotide sequence ID" value="NZ_SOQX01000011.1"/>
</dbReference>